<organism evidence="2 3">
    <name type="scientific">Micrococcus flavus</name>
    <dbReference type="NCBI Taxonomy" id="384602"/>
    <lineage>
        <taxon>Bacteria</taxon>
        <taxon>Bacillati</taxon>
        <taxon>Actinomycetota</taxon>
        <taxon>Actinomycetes</taxon>
        <taxon>Micrococcales</taxon>
        <taxon>Micrococcaceae</taxon>
        <taxon>Micrococcus</taxon>
    </lineage>
</organism>
<gene>
    <name evidence="2" type="ORF">BJ976_000026</name>
</gene>
<dbReference type="AlphaFoldDB" id="A0A4Y8WUU4"/>
<evidence type="ECO:0000256" key="1">
    <source>
        <dbReference type="SAM" id="MobiDB-lite"/>
    </source>
</evidence>
<evidence type="ECO:0000313" key="2">
    <source>
        <dbReference type="EMBL" id="MBB4881675.1"/>
    </source>
</evidence>
<feature type="compositionally biased region" description="Low complexity" evidence="1">
    <location>
        <begin position="47"/>
        <end position="57"/>
    </location>
</feature>
<feature type="region of interest" description="Disordered" evidence="1">
    <location>
        <begin position="42"/>
        <end position="79"/>
    </location>
</feature>
<protein>
    <submittedName>
        <fullName evidence="2">Uncharacterized protein</fullName>
    </submittedName>
</protein>
<dbReference type="EMBL" id="JACHMC010000001">
    <property type="protein sequence ID" value="MBB4881675.1"/>
    <property type="molecule type" value="Genomic_DNA"/>
</dbReference>
<feature type="compositionally biased region" description="Basic and acidic residues" evidence="1">
    <location>
        <begin position="68"/>
        <end position="79"/>
    </location>
</feature>
<accession>A0A4Y8WUU4</accession>
<dbReference type="SUPFAM" id="SSF52980">
    <property type="entry name" value="Restriction endonuclease-like"/>
    <property type="match status" value="1"/>
</dbReference>
<proteinExistence type="predicted"/>
<dbReference type="OrthoDB" id="3234479at2"/>
<comment type="caution">
    <text evidence="2">The sequence shown here is derived from an EMBL/GenBank/DDBJ whole genome shotgun (WGS) entry which is preliminary data.</text>
</comment>
<keyword evidence="3" id="KW-1185">Reference proteome</keyword>
<evidence type="ECO:0000313" key="3">
    <source>
        <dbReference type="Proteomes" id="UP000560081"/>
    </source>
</evidence>
<reference evidence="2 3" key="1">
    <citation type="submission" date="2020-08" db="EMBL/GenBank/DDBJ databases">
        <title>Sequencing the genomes of 1000 actinobacteria strains.</title>
        <authorList>
            <person name="Klenk H.-P."/>
        </authorList>
    </citation>
    <scope>NUCLEOTIDE SEQUENCE [LARGE SCALE GENOMIC DNA]</scope>
    <source>
        <strain evidence="2 3">DSM 19079</strain>
    </source>
</reference>
<dbReference type="RefSeq" id="WP_135030913.1">
    <property type="nucleotide sequence ID" value="NZ_BMLA01000015.1"/>
</dbReference>
<dbReference type="Proteomes" id="UP000560081">
    <property type="component" value="Unassembled WGS sequence"/>
</dbReference>
<dbReference type="InterPro" id="IPR011335">
    <property type="entry name" value="Restrct_endonuc-II-like"/>
</dbReference>
<name>A0A4Y8WUU4_9MICC</name>
<sequence>MRTPGEFPVHLRDAPFTRAAALAAGLSGSRLRSRDVTRVGHGVYRWTGTPGPTTTPTSAPPAPATPSDEARRAREERQAAARRREVDRLHAVLARHPDVVVTGASAARLWGLPLPSWAEASTELTVLRGDGLRACPDAGVRTRLADLTRVRLHPEPLHGLPVTSYADTWFHLADDLPVDLLVAVGDRLVRSRPRRGEAALADRAVLVECLQRQRGRRGVVRARAAHDLVRDGADSPQETALRLALLDAGLPEPELQVELWDPAYSARHPATADLGYRRWRIAVQYEGAGHDDPVQVARDTQRDAVFQRAGWLVVRVSNSDRRAGFAGTIALIRQAIAARRLFEAATPGNPLHF</sequence>